<dbReference type="Gene3D" id="3.30.450.20">
    <property type="entry name" value="PAS domain"/>
    <property type="match status" value="1"/>
</dbReference>
<keyword evidence="6" id="KW-0547">Nucleotide-binding</keyword>
<dbReference type="InterPro" id="IPR011102">
    <property type="entry name" value="Sig_transdc_His_kinase_HWE"/>
</dbReference>
<evidence type="ECO:0000256" key="3">
    <source>
        <dbReference type="ARBA" id="ARBA00021740"/>
    </source>
</evidence>
<protein>
    <recommendedName>
        <fullName evidence="3">Blue-light-activated histidine kinase</fullName>
        <ecNumber evidence="2">2.7.13.3</ecNumber>
    </recommendedName>
</protein>
<dbReference type="GO" id="GO:0005524">
    <property type="term" value="F:ATP binding"/>
    <property type="evidence" value="ECO:0007669"/>
    <property type="project" value="UniProtKB-KW"/>
</dbReference>
<dbReference type="CDD" id="cd00130">
    <property type="entry name" value="PAS"/>
    <property type="match status" value="1"/>
</dbReference>
<dbReference type="PANTHER" id="PTHR41523:SF7">
    <property type="entry name" value="HISTIDINE KINASE"/>
    <property type="match status" value="1"/>
</dbReference>
<gene>
    <name evidence="10" type="ORF">SLNSH_22535</name>
</gene>
<evidence type="ECO:0000313" key="11">
    <source>
        <dbReference type="Proteomes" id="UP000239772"/>
    </source>
</evidence>
<dbReference type="RefSeq" id="WP_106340234.1">
    <property type="nucleotide sequence ID" value="NZ_PVZS01000040.1"/>
</dbReference>
<evidence type="ECO:0000313" key="10">
    <source>
        <dbReference type="EMBL" id="PSC02705.1"/>
    </source>
</evidence>
<evidence type="ECO:0000256" key="7">
    <source>
        <dbReference type="ARBA" id="ARBA00022777"/>
    </source>
</evidence>
<dbReference type="PANTHER" id="PTHR41523">
    <property type="entry name" value="TWO-COMPONENT SYSTEM SENSOR PROTEIN"/>
    <property type="match status" value="1"/>
</dbReference>
<dbReference type="Pfam" id="PF07536">
    <property type="entry name" value="HWE_HK"/>
    <property type="match status" value="1"/>
</dbReference>
<dbReference type="PROSITE" id="PS50112">
    <property type="entry name" value="PAS"/>
    <property type="match status" value="1"/>
</dbReference>
<evidence type="ECO:0000256" key="1">
    <source>
        <dbReference type="ARBA" id="ARBA00000085"/>
    </source>
</evidence>
<keyword evidence="7" id="KW-0418">Kinase</keyword>
<sequence>MTRESGSGWPGNHDGGAPYLRAAGLGACEIDGERRFSGGELCWRILGWGSDEPDVTPLSRLFETMHPEDRDKVEAAVEEALARAARLEVVFRVPVPGGPARVIGLRGSSTTKDGHSRLLCVMADITDLRRQQDERRRSETRDIVVRELGHRLRNLFPVILAMVKLTAQTQSTVADYRISLERRLRALAAAERLLTRGASESASVEELVRTEIAPFDGGAQHEIQIEGPNLTLRGGMAQSFAMIVHELATNAVKHGALSVPDGKLRAVWRLETDEAGAQTLIFEWAESDGPAPRRSGRKGFGSLVLGESGTSLLGGRAESSFTEEGFRYVLRAPLEAEPASGPLSEDAVPLGFW</sequence>
<keyword evidence="8" id="KW-0067">ATP-binding</keyword>
<organism evidence="10 11">
    <name type="scientific">Alsobacter soli</name>
    <dbReference type="NCBI Taxonomy" id="2109933"/>
    <lineage>
        <taxon>Bacteria</taxon>
        <taxon>Pseudomonadati</taxon>
        <taxon>Pseudomonadota</taxon>
        <taxon>Alphaproteobacteria</taxon>
        <taxon>Hyphomicrobiales</taxon>
        <taxon>Alsobacteraceae</taxon>
        <taxon>Alsobacter</taxon>
    </lineage>
</organism>
<dbReference type="AlphaFoldDB" id="A0A2T1HM21"/>
<accession>A0A2T1HM21</accession>
<comment type="catalytic activity">
    <reaction evidence="1">
        <text>ATP + protein L-histidine = ADP + protein N-phospho-L-histidine.</text>
        <dbReference type="EC" id="2.7.13.3"/>
    </reaction>
</comment>
<dbReference type="Gene3D" id="3.30.565.10">
    <property type="entry name" value="Histidine kinase-like ATPase, C-terminal domain"/>
    <property type="match status" value="1"/>
</dbReference>
<feature type="domain" description="PAS" evidence="9">
    <location>
        <begin position="44"/>
        <end position="84"/>
    </location>
</feature>
<reference evidence="11" key="1">
    <citation type="submission" date="2018-03" db="EMBL/GenBank/DDBJ databases">
        <authorList>
            <person name="Sun L."/>
            <person name="Liu H."/>
            <person name="Chen W."/>
            <person name="Huang K."/>
            <person name="Liu W."/>
            <person name="Gao X."/>
        </authorList>
    </citation>
    <scope>NUCLEOTIDE SEQUENCE [LARGE SCALE GENOMIC DNA]</scope>
    <source>
        <strain evidence="11">SH9</strain>
    </source>
</reference>
<evidence type="ECO:0000256" key="5">
    <source>
        <dbReference type="ARBA" id="ARBA00022679"/>
    </source>
</evidence>
<name>A0A2T1HM21_9HYPH</name>
<keyword evidence="11" id="KW-1185">Reference proteome</keyword>
<dbReference type="OrthoDB" id="341208at2"/>
<dbReference type="SUPFAM" id="SSF55785">
    <property type="entry name" value="PYP-like sensor domain (PAS domain)"/>
    <property type="match status" value="1"/>
</dbReference>
<dbReference type="InterPro" id="IPR000014">
    <property type="entry name" value="PAS"/>
</dbReference>
<keyword evidence="5" id="KW-0808">Transferase</keyword>
<proteinExistence type="predicted"/>
<dbReference type="SMART" id="SM00911">
    <property type="entry name" value="HWE_HK"/>
    <property type="match status" value="1"/>
</dbReference>
<comment type="caution">
    <text evidence="10">The sequence shown here is derived from an EMBL/GenBank/DDBJ whole genome shotgun (WGS) entry which is preliminary data.</text>
</comment>
<evidence type="ECO:0000256" key="6">
    <source>
        <dbReference type="ARBA" id="ARBA00022741"/>
    </source>
</evidence>
<evidence type="ECO:0000256" key="8">
    <source>
        <dbReference type="ARBA" id="ARBA00022840"/>
    </source>
</evidence>
<evidence type="ECO:0000259" key="9">
    <source>
        <dbReference type="PROSITE" id="PS50112"/>
    </source>
</evidence>
<evidence type="ECO:0000256" key="2">
    <source>
        <dbReference type="ARBA" id="ARBA00012438"/>
    </source>
</evidence>
<dbReference type="EC" id="2.7.13.3" evidence="2"/>
<dbReference type="InterPro" id="IPR035965">
    <property type="entry name" value="PAS-like_dom_sf"/>
</dbReference>
<evidence type="ECO:0000256" key="4">
    <source>
        <dbReference type="ARBA" id="ARBA00022553"/>
    </source>
</evidence>
<dbReference type="GO" id="GO:0004673">
    <property type="term" value="F:protein histidine kinase activity"/>
    <property type="evidence" value="ECO:0007669"/>
    <property type="project" value="UniProtKB-EC"/>
</dbReference>
<keyword evidence="4" id="KW-0597">Phosphoprotein</keyword>
<dbReference type="EMBL" id="PVZS01000040">
    <property type="protein sequence ID" value="PSC02705.1"/>
    <property type="molecule type" value="Genomic_DNA"/>
</dbReference>
<dbReference type="InterPro" id="IPR036890">
    <property type="entry name" value="HATPase_C_sf"/>
</dbReference>
<dbReference type="Proteomes" id="UP000239772">
    <property type="component" value="Unassembled WGS sequence"/>
</dbReference>